<evidence type="ECO:0000313" key="8">
    <source>
        <dbReference type="EMBL" id="PSC73785.1"/>
    </source>
</evidence>
<dbReference type="EMBL" id="LHPF02000006">
    <property type="protein sequence ID" value="PSC73785.1"/>
    <property type="molecule type" value="Genomic_DNA"/>
</dbReference>
<feature type="region of interest" description="Disordered" evidence="6">
    <location>
        <begin position="526"/>
        <end position="658"/>
    </location>
</feature>
<evidence type="ECO:0000256" key="2">
    <source>
        <dbReference type="ARBA" id="ARBA00006856"/>
    </source>
</evidence>
<comment type="similarity">
    <text evidence="2">Belongs to the CWC22 family.</text>
</comment>
<evidence type="ECO:0000256" key="1">
    <source>
        <dbReference type="ARBA" id="ARBA00004123"/>
    </source>
</evidence>
<dbReference type="GO" id="GO:0000398">
    <property type="term" value="P:mRNA splicing, via spliceosome"/>
    <property type="evidence" value="ECO:0007669"/>
    <property type="project" value="TreeGrafter"/>
</dbReference>
<feature type="compositionally biased region" description="Basic and acidic residues" evidence="6">
    <location>
        <begin position="626"/>
        <end position="658"/>
    </location>
</feature>
<dbReference type="InterPro" id="IPR003890">
    <property type="entry name" value="MIF4G-like_typ-3"/>
</dbReference>
<dbReference type="Pfam" id="PF02847">
    <property type="entry name" value="MA3"/>
    <property type="match status" value="1"/>
</dbReference>
<feature type="compositionally biased region" description="Acidic residues" evidence="6">
    <location>
        <begin position="266"/>
        <end position="299"/>
    </location>
</feature>
<keyword evidence="5" id="KW-0539">Nucleus</keyword>
<evidence type="ECO:0000313" key="9">
    <source>
        <dbReference type="Proteomes" id="UP000239649"/>
    </source>
</evidence>
<evidence type="ECO:0000256" key="3">
    <source>
        <dbReference type="ARBA" id="ARBA00022664"/>
    </source>
</evidence>
<evidence type="ECO:0000256" key="4">
    <source>
        <dbReference type="ARBA" id="ARBA00023187"/>
    </source>
</evidence>
<feature type="region of interest" description="Disordered" evidence="6">
    <location>
        <begin position="261"/>
        <end position="309"/>
    </location>
</feature>
<dbReference type="PANTHER" id="PTHR18034:SF3">
    <property type="entry name" value="PRE-MRNA-SPLICING FACTOR CWC22 HOMOLOG"/>
    <property type="match status" value="1"/>
</dbReference>
<evidence type="ECO:0000256" key="6">
    <source>
        <dbReference type="SAM" id="MobiDB-lite"/>
    </source>
</evidence>
<dbReference type="PROSITE" id="PS51366">
    <property type="entry name" value="MI"/>
    <property type="match status" value="1"/>
</dbReference>
<sequence>MAEAADKESAQYQRMTWDALRKSINGLVNKVNAANIKHILPEVFSENLIRGKGLFCRSIMKSQMASPAFTPVYAALLAVVNTKFPELGELLLHRVVTQFKRAYRRNDKPVCMAAIKFIGHLANQQVVHELLPLEVLLLLLETPSDDGVEVAVDFLKEVGPLLEDLAPQGLSSIMDRLRTIMSEGQGVEKRTQFLIEALFGLRKAKWSGKVPVDPELEMVETEDQITHEISLEDKLDPQMHLDVFKEDPDFRVHEEEYTAIKREILGEESEEEDSEEERGEGESSSSEEEEEEGSEDEQQAEQRQRIQDETQTNLVNLRRTIYLTIMSALDFEEAGHKLLKMGIPAGQEMELATMIIECCSNEKTFIKYYALLGERFCKLKREFADCFSECFVRQYQLIHRLETNKLRNTAKLFAHLLSTDAIPWAVLQVMRLTEEDTTSSSRIFIKILFQELAETLGLVSLNKRLADPTCQDWFDGIFPKDSPRNMRFAINFFTSIGLGGLTDRMREMLKTLPKVLAAQQAAAAAAQGGSDSSSSSDSDSSSSDSSSSSSDSDSSSSDSSSGDSSSSSDSSSSESEDEGKAAAAAARPGGGERRRTPPPAGDRRRPSPPPRRADGAANGRPGSAEQRQRDERRAPEERRREERRERRDSVERARERRP</sequence>
<feature type="domain" description="MI" evidence="7">
    <location>
        <begin position="316"/>
        <end position="432"/>
    </location>
</feature>
<reference evidence="8 9" key="1">
    <citation type="journal article" date="2018" name="Plant J.">
        <title>Genome sequences of Chlorella sorokiniana UTEX 1602 and Micractinium conductrix SAG 241.80: implications to maltose excretion by a green alga.</title>
        <authorList>
            <person name="Arriola M.B."/>
            <person name="Velmurugan N."/>
            <person name="Zhang Y."/>
            <person name="Plunkett M.H."/>
            <person name="Hondzo H."/>
            <person name="Barney B.M."/>
        </authorList>
    </citation>
    <scope>NUCLEOTIDE SEQUENCE [LARGE SCALE GENOMIC DNA]</scope>
    <source>
        <strain evidence="8 9">SAG 241.80</strain>
    </source>
</reference>
<dbReference type="InterPro" id="IPR003891">
    <property type="entry name" value="Initiation_fac_eIF4g_MI"/>
</dbReference>
<dbReference type="Proteomes" id="UP000239649">
    <property type="component" value="Unassembled WGS sequence"/>
</dbReference>
<protein>
    <submittedName>
        <fullName evidence="8">Pre-mRNA-splicing factor CWC22-like protein</fullName>
    </submittedName>
</protein>
<comment type="subcellular location">
    <subcellularLocation>
        <location evidence="1">Nucleus</location>
    </subcellularLocation>
</comment>
<gene>
    <name evidence="8" type="ORF">C2E20_3213</name>
</gene>
<dbReference type="SMART" id="SM00543">
    <property type="entry name" value="MIF4G"/>
    <property type="match status" value="1"/>
</dbReference>
<feature type="compositionally biased region" description="Basic and acidic residues" evidence="6">
    <location>
        <begin position="590"/>
        <end position="605"/>
    </location>
</feature>
<proteinExistence type="inferred from homology"/>
<dbReference type="SMART" id="SM00544">
    <property type="entry name" value="MA3"/>
    <property type="match status" value="1"/>
</dbReference>
<dbReference type="Gene3D" id="1.25.40.180">
    <property type="match status" value="1"/>
</dbReference>
<keyword evidence="9" id="KW-1185">Reference proteome</keyword>
<keyword evidence="3" id="KW-0507">mRNA processing</keyword>
<keyword evidence="4" id="KW-0508">mRNA splicing</keyword>
<dbReference type="SUPFAM" id="SSF48371">
    <property type="entry name" value="ARM repeat"/>
    <property type="match status" value="1"/>
</dbReference>
<comment type="caution">
    <text evidence="8">The sequence shown here is derived from an EMBL/GenBank/DDBJ whole genome shotgun (WGS) entry which is preliminary data.</text>
</comment>
<dbReference type="GO" id="GO:0071013">
    <property type="term" value="C:catalytic step 2 spliceosome"/>
    <property type="evidence" value="ECO:0007669"/>
    <property type="project" value="TreeGrafter"/>
</dbReference>
<accession>A0A2P6VI67</accession>
<dbReference type="STRING" id="554055.A0A2P6VI67"/>
<dbReference type="AlphaFoldDB" id="A0A2P6VI67"/>
<dbReference type="PANTHER" id="PTHR18034">
    <property type="entry name" value="CELL CYCLE CONTROL PROTEIN CWF22-RELATED"/>
    <property type="match status" value="1"/>
</dbReference>
<dbReference type="GO" id="GO:0003723">
    <property type="term" value="F:RNA binding"/>
    <property type="evidence" value="ECO:0007669"/>
    <property type="project" value="InterPro"/>
</dbReference>
<evidence type="ECO:0000259" key="7">
    <source>
        <dbReference type="PROSITE" id="PS51366"/>
    </source>
</evidence>
<dbReference type="InterPro" id="IPR016024">
    <property type="entry name" value="ARM-type_fold"/>
</dbReference>
<feature type="compositionally biased region" description="Low complexity" evidence="6">
    <location>
        <begin position="526"/>
        <end position="573"/>
    </location>
</feature>
<dbReference type="Pfam" id="PF02854">
    <property type="entry name" value="MIF4G"/>
    <property type="match status" value="1"/>
</dbReference>
<name>A0A2P6VI67_9CHLO</name>
<evidence type="ECO:0000256" key="5">
    <source>
        <dbReference type="ARBA" id="ARBA00023242"/>
    </source>
</evidence>
<dbReference type="InterPro" id="IPR050781">
    <property type="entry name" value="CWC22_splicing_factor"/>
</dbReference>
<organism evidence="8 9">
    <name type="scientific">Micractinium conductrix</name>
    <dbReference type="NCBI Taxonomy" id="554055"/>
    <lineage>
        <taxon>Eukaryota</taxon>
        <taxon>Viridiplantae</taxon>
        <taxon>Chlorophyta</taxon>
        <taxon>core chlorophytes</taxon>
        <taxon>Trebouxiophyceae</taxon>
        <taxon>Chlorellales</taxon>
        <taxon>Chlorellaceae</taxon>
        <taxon>Chlorella clade</taxon>
        <taxon>Micractinium</taxon>
    </lineage>
</organism>
<dbReference type="OrthoDB" id="1924287at2759"/>